<evidence type="ECO:0000256" key="1">
    <source>
        <dbReference type="ARBA" id="ARBA00004123"/>
    </source>
</evidence>
<sequence length="2149" mass="238668">MALNTDTNESTAALSAGQEEEQQQTEQLTNQQPDDSSDQTPVSSQPVKTEHQDAPIESKPNPESKIQLNGMAQDHLSVIDETVETSNGVCPTAVDASPPTSSRSSPPRHHHSKAGHSHANGHARLNSRSGSMSHAGSPRPSLSRQPSAVTESVGDGTKPNDYLFLAILACFCPLWPINIVGLTFSVMSRYSQQQGNTDGARRLGRNAKILSIVSILGGILIITAAVVINWGQILNAYLMERLAAAVREILEAVEATVTEYRTETAQTRIENETLKQRLREVLTTVQDPGHTFSKSAPEEISPCEQQDWGSSLEEQAEPQVETQTQVLSEGSVEQQKPQTLEMVLICKNDPDPEMKLLDVDSGPENPASANTENDNGHTAKEMLPVVKLDNLKLETEEKQISVLSPDADLLTDSYSHSPEPSQSMLNPSTGPETLIPDPPDRPEPHNTAQPDQTINMVNMSIELLNEVLHECQHCQKSFTDLKKLQVHQQSHERAYGCNWCGKGFYQSADLRRHLRTHTGERPYLCTWCSRSFSQRSNLRRHMRIHTGERPYQCPRCERSFSDSTTLKKHLSKHDEHYDCSLFDQSFTVARSLQLHMVKQHLIDKNSQSQQERAVKSLTPQTVAKRCTAIERRAALTRRRRLRWMEGENPTDWPGAERGPARLVISPLQRLRLRSAYPTDFSVPGEASLTDALAIESLIIKTEPIDSHDFQLYGPETSFTASVCTASMGMVFPGTSASADAGIPDGVVWDSAQSYMAPLDSDPTLSTMVRNRSQRKSFACPDCGKVFGREQRLMFHMRVHSTERPYTYRRRKACFYGDKKQKKKLRGLSKTSREFIEDLSDTSEQTEQSAGSLNVQTSTSAGPSAPELEPSEASDEASEHTTTTSSSKLSETSSARPVGLKAKQGREKPKTAQCLQCNKAFTNVSRLAVHMKTHTKPVSGQDEQNAQGDTDRTDSNSQHLQKAIRNNDTEVEKAKAIGQRLFQCPECNKIFARSCWLSFHLKSHERERKRQKRKQLQNNKLKDVPKVSEKPKKDVATDDSKVPVVKKIFACPYCDKVFSREGWLGPHIRSHTTKKQNSDIISDAILPNSSKRKARRAMTKSSTGGGKQKKLTAQATVNSDVLIENTINETAVPQHITMEIRTNPETKIIITNKSEDIRSESQSISKETQTLINKITEESKPIPEESSPVPKETIPIPEESSGKKGGDKKYKKRFPCRECGKVYLMAGWLKTHKKMHKKKDILEETARQLTTIKEFGQNSDKDAAESLVEMDDKKKKKKKKKSQGLQGSLDVKKKKKNHLTNALLLEAMDKSSDVQTGADKSKESGATPRKCVCNDCGKVYARKNWLSLHMLGHRKALMALPQKANDGTPKSDGQMTQEGSSTEESKSQKGKDSSKATFPCPFCEKVFPRAMRLMVHMQIHSGEKPYSYRQRKEQFYTEPTRPRVPETEKQEPAIESIDEKSKDEGNDVTRSQTSQDRASTTELLETIQPQSVCTDRQFSLLPLQSSDAANIQSTALITSESKSDHNFSLKPRIVLDSVTAEASHFSPSEGDDIKQVSLETSDIQLCQISDLETSYAAIGEQVKIHLRQTPLKNSNPPASQASVVKTDDANIVCVTGGSADTFNENTSCSEKLIISIEEQLSSSSSEGNTSEISKRKGHVGQQLLQMDIESQQSKSQINTHEKLRFPAVGKANNTSREYLRFSIDGACNSDKNSNNKASTAGPEYKSSSSAVQQESGYMILSDVSDDDEHADVQMSDNSDEKKEVKVSTPLLDGSADAMVVPSFPHKAGDSDVTNMLEKTDQRHDLAASSVQKTKGQSSTEQKRWFSCLACGLTFATEASLTQHMKVHSVSAGNFQNSNSFKTLKKKVKNNVTKPKQEVQTSKVGSADSKDNSEISGNSDPTLTNASGAPSVSFAKQDGTSSLQPEAEPQEGLSQQRTAKKDNARIKSEHPTPPYPAHSDTESETRATDDIAEPSQHPSISNSYTVDQDVIDFDFPVKVKVESMNIESHTEDAPDIMDASNHSWSPQNWDLFSDRNYQNRAQQGAVLHPYNNEGTRSVENTIQNQPVEFQAAFSYTNRTICNNRLHCTSRYCELQKRTTSKSSPVWQYFSLKEGDCSKAVCLMCRAVISRGVKEYTTSALLKHLRMKHGKC</sequence>
<feature type="compositionally biased region" description="Polar residues" evidence="13">
    <location>
        <begin position="126"/>
        <end position="150"/>
    </location>
</feature>
<dbReference type="PROSITE" id="PS50157">
    <property type="entry name" value="ZINC_FINGER_C2H2_2"/>
    <property type="match status" value="11"/>
</dbReference>
<proteinExistence type="inferred from homology"/>
<dbReference type="PANTHER" id="PTHR14003">
    <property type="entry name" value="TRANSCRIPTIONAL REPRESSOR PROTEIN YY"/>
    <property type="match status" value="1"/>
</dbReference>
<evidence type="ECO:0000256" key="9">
    <source>
        <dbReference type="ARBA" id="ARBA00022989"/>
    </source>
</evidence>
<feature type="compositionally biased region" description="Basic and acidic residues" evidence="13">
    <location>
        <begin position="1429"/>
        <end position="1466"/>
    </location>
</feature>
<feature type="compositionally biased region" description="Polar residues" evidence="13">
    <location>
        <begin position="841"/>
        <end position="861"/>
    </location>
</feature>
<evidence type="ECO:0000256" key="14">
    <source>
        <dbReference type="SAM" id="Phobius"/>
    </source>
</evidence>
<dbReference type="EMBL" id="VCAZ01000020">
    <property type="protein sequence ID" value="TSK77108.1"/>
    <property type="molecule type" value="Genomic_DNA"/>
</dbReference>
<keyword evidence="18" id="KW-1185">Reference proteome</keyword>
<dbReference type="GO" id="GO:0016020">
    <property type="term" value="C:membrane"/>
    <property type="evidence" value="ECO:0007669"/>
    <property type="project" value="UniProtKB-SubCell"/>
</dbReference>
<organism evidence="17 18">
    <name type="scientific">Bagarius yarrelli</name>
    <name type="common">Goonch</name>
    <name type="synonym">Bagrus yarrelli</name>
    <dbReference type="NCBI Taxonomy" id="175774"/>
    <lineage>
        <taxon>Eukaryota</taxon>
        <taxon>Metazoa</taxon>
        <taxon>Chordata</taxon>
        <taxon>Craniata</taxon>
        <taxon>Vertebrata</taxon>
        <taxon>Euteleostomi</taxon>
        <taxon>Actinopterygii</taxon>
        <taxon>Neopterygii</taxon>
        <taxon>Teleostei</taxon>
        <taxon>Ostariophysi</taxon>
        <taxon>Siluriformes</taxon>
        <taxon>Sisoridae</taxon>
        <taxon>Sisorinae</taxon>
        <taxon>Bagarius</taxon>
    </lineage>
</organism>
<feature type="region of interest" description="Disordered" evidence="13">
    <location>
        <begin position="351"/>
        <end position="380"/>
    </location>
</feature>
<feature type="region of interest" description="Disordered" evidence="13">
    <location>
        <begin position="1424"/>
        <end position="1479"/>
    </location>
</feature>
<feature type="domain" description="C2H2-type" evidence="15">
    <location>
        <begin position="1824"/>
        <end position="1847"/>
    </location>
</feature>
<dbReference type="FunFam" id="3.30.160.60:FF:000182">
    <property type="entry name" value="zinc finger protein 366"/>
    <property type="match status" value="1"/>
</dbReference>
<dbReference type="GO" id="GO:0000785">
    <property type="term" value="C:chromatin"/>
    <property type="evidence" value="ECO:0007669"/>
    <property type="project" value="TreeGrafter"/>
</dbReference>
<dbReference type="OrthoDB" id="9665078at2759"/>
<protein>
    <submittedName>
        <fullName evidence="17">Zinc finger protein 26</fullName>
    </submittedName>
</protein>
<dbReference type="FunFam" id="3.30.160.60:FF:001498">
    <property type="entry name" value="Zinc finger protein 404"/>
    <property type="match status" value="1"/>
</dbReference>
<feature type="compositionally biased region" description="Polar residues" evidence="13">
    <location>
        <begin position="1"/>
        <end position="13"/>
    </location>
</feature>
<evidence type="ECO:0000256" key="2">
    <source>
        <dbReference type="ARBA" id="ARBA00004370"/>
    </source>
</evidence>
<evidence type="ECO:0000313" key="17">
    <source>
        <dbReference type="EMBL" id="TSK77108.1"/>
    </source>
</evidence>
<dbReference type="GO" id="GO:0031519">
    <property type="term" value="C:PcG protein complex"/>
    <property type="evidence" value="ECO:0007669"/>
    <property type="project" value="TreeGrafter"/>
</dbReference>
<feature type="compositionally biased region" description="Polar residues" evidence="13">
    <location>
        <begin position="38"/>
        <end position="47"/>
    </location>
</feature>
<feature type="compositionally biased region" description="Polar residues" evidence="13">
    <location>
        <begin position="1370"/>
        <end position="1381"/>
    </location>
</feature>
<feature type="compositionally biased region" description="Polar residues" evidence="13">
    <location>
        <begin position="303"/>
        <end position="313"/>
    </location>
</feature>
<reference evidence="17 18" key="1">
    <citation type="journal article" date="2019" name="Genome Biol. Evol.">
        <title>Whole-Genome Sequencing of the Giant Devil Catfish, Bagarius yarrelli.</title>
        <authorList>
            <person name="Jiang W."/>
            <person name="Lv Y."/>
            <person name="Cheng L."/>
            <person name="Yang K."/>
            <person name="Chao B."/>
            <person name="Wang X."/>
            <person name="Li Y."/>
            <person name="Pan X."/>
            <person name="You X."/>
            <person name="Zhang Y."/>
            <person name="Yang J."/>
            <person name="Li J."/>
            <person name="Zhang X."/>
            <person name="Liu S."/>
            <person name="Sun C."/>
            <person name="Yang J."/>
            <person name="Shi Q."/>
        </authorList>
    </citation>
    <scope>NUCLEOTIDE SEQUENCE [LARGE SCALE GENOMIC DNA]</scope>
    <source>
        <strain evidence="17">JWS20170419001</strain>
        <tissue evidence="17">Muscle</tissue>
    </source>
</reference>
<feature type="domain" description="C2H2-type" evidence="15">
    <location>
        <begin position="1397"/>
        <end position="1424"/>
    </location>
</feature>
<feature type="region of interest" description="Disordered" evidence="13">
    <location>
        <begin position="836"/>
        <end position="911"/>
    </location>
</feature>
<keyword evidence="4 14" id="KW-0812">Transmembrane</keyword>
<feature type="transmembrane region" description="Helical" evidence="14">
    <location>
        <begin position="162"/>
        <end position="188"/>
    </location>
</feature>
<dbReference type="InterPro" id="IPR007593">
    <property type="entry name" value="CD225/Dispanin_fam"/>
</dbReference>
<keyword evidence="7 12" id="KW-0863">Zinc-finger</keyword>
<comment type="similarity">
    <text evidence="3">Belongs to the CD225/Dispanin family.</text>
</comment>
<keyword evidence="5" id="KW-0479">Metal-binding</keyword>
<feature type="domain" description="C2H2-type" evidence="15">
    <location>
        <begin position="1213"/>
        <end position="1240"/>
    </location>
</feature>
<feature type="compositionally biased region" description="Basic and acidic residues" evidence="13">
    <location>
        <begin position="1019"/>
        <end position="1035"/>
    </location>
</feature>
<feature type="compositionally biased region" description="Basic and acidic residues" evidence="13">
    <location>
        <begin position="1937"/>
        <end position="1948"/>
    </location>
</feature>
<evidence type="ECO:0000256" key="13">
    <source>
        <dbReference type="SAM" id="MobiDB-lite"/>
    </source>
</evidence>
<feature type="domain" description="C2H2-type" evidence="15">
    <location>
        <begin position="495"/>
        <end position="522"/>
    </location>
</feature>
<name>A0A556TV32_BAGYA</name>
<keyword evidence="6" id="KW-0677">Repeat</keyword>
<gene>
    <name evidence="17" type="ORF">Baya_5519</name>
</gene>
<feature type="domain" description="C2H2-type" evidence="15">
    <location>
        <begin position="911"/>
        <end position="938"/>
    </location>
</feature>
<dbReference type="GO" id="GO:0000981">
    <property type="term" value="F:DNA-binding transcription factor activity, RNA polymerase II-specific"/>
    <property type="evidence" value="ECO:0007669"/>
    <property type="project" value="TreeGrafter"/>
</dbReference>
<feature type="region of interest" description="Disordered" evidence="13">
    <location>
        <begin position="1003"/>
        <end position="1035"/>
    </location>
</feature>
<feature type="region of interest" description="Disordered" evidence="13">
    <location>
        <begin position="1708"/>
        <end position="1731"/>
    </location>
</feature>
<feature type="compositionally biased region" description="Basic and acidic residues" evidence="13">
    <location>
        <begin position="48"/>
        <end position="62"/>
    </location>
</feature>
<keyword evidence="9 14" id="KW-1133">Transmembrane helix</keyword>
<feature type="region of interest" description="Disordered" evidence="13">
    <location>
        <begin position="933"/>
        <end position="960"/>
    </location>
</feature>
<feature type="transmembrane region" description="Helical" evidence="14">
    <location>
        <begin position="209"/>
        <end position="231"/>
    </location>
</feature>
<feature type="compositionally biased region" description="Basic and acidic residues" evidence="13">
    <location>
        <begin position="1382"/>
        <end position="1393"/>
    </location>
</feature>
<dbReference type="SMART" id="SM00355">
    <property type="entry name" value="ZnF_C2H2"/>
    <property type="match status" value="14"/>
</dbReference>
<dbReference type="SMART" id="SM00614">
    <property type="entry name" value="ZnF_BED"/>
    <property type="match status" value="1"/>
</dbReference>
<comment type="subcellular location">
    <subcellularLocation>
        <location evidence="2">Membrane</location>
    </subcellularLocation>
    <subcellularLocation>
        <location evidence="1">Nucleus</location>
    </subcellularLocation>
</comment>
<keyword evidence="11" id="KW-0539">Nucleus</keyword>
<evidence type="ECO:0000256" key="6">
    <source>
        <dbReference type="ARBA" id="ARBA00022737"/>
    </source>
</evidence>
<evidence type="ECO:0000256" key="12">
    <source>
        <dbReference type="PROSITE-ProRule" id="PRU00042"/>
    </source>
</evidence>
<feature type="region of interest" description="Disordered" evidence="13">
    <location>
        <begin position="1269"/>
        <end position="1292"/>
    </location>
</feature>
<dbReference type="FunFam" id="3.30.160.60:FF:000774">
    <property type="entry name" value="Zinc finger protein"/>
    <property type="match status" value="1"/>
</dbReference>
<feature type="region of interest" description="Disordered" evidence="13">
    <location>
        <begin position="1360"/>
        <end position="1395"/>
    </location>
</feature>
<feature type="domain" description="C2H2-type" evidence="15">
    <location>
        <begin position="551"/>
        <end position="578"/>
    </location>
</feature>
<feature type="compositionally biased region" description="Polar residues" evidence="13">
    <location>
        <begin position="1974"/>
        <end position="1983"/>
    </location>
</feature>
<dbReference type="Pfam" id="PF04505">
    <property type="entry name" value="CD225"/>
    <property type="match status" value="1"/>
</dbReference>
<dbReference type="PROSITE" id="PS50808">
    <property type="entry name" value="ZF_BED"/>
    <property type="match status" value="1"/>
</dbReference>
<dbReference type="FunFam" id="3.30.160.60:FF:000690">
    <property type="entry name" value="Zinc finger protein 354C"/>
    <property type="match status" value="1"/>
</dbReference>
<feature type="region of interest" description="Disordered" evidence="13">
    <location>
        <begin position="403"/>
        <end position="451"/>
    </location>
</feature>
<feature type="compositionally biased region" description="Polar residues" evidence="13">
    <location>
        <begin position="1708"/>
        <end position="1717"/>
    </location>
</feature>
<feature type="region of interest" description="Disordered" evidence="13">
    <location>
        <begin position="1638"/>
        <end position="1657"/>
    </location>
</feature>
<evidence type="ECO:0000256" key="3">
    <source>
        <dbReference type="ARBA" id="ARBA00006843"/>
    </source>
</evidence>
<dbReference type="Pfam" id="PF00096">
    <property type="entry name" value="zf-C2H2"/>
    <property type="match status" value="9"/>
</dbReference>
<evidence type="ECO:0000256" key="8">
    <source>
        <dbReference type="ARBA" id="ARBA00022833"/>
    </source>
</evidence>
<dbReference type="InterPro" id="IPR036236">
    <property type="entry name" value="Znf_C2H2_sf"/>
</dbReference>
<dbReference type="InterPro" id="IPR013087">
    <property type="entry name" value="Znf_C2H2_type"/>
</dbReference>
<keyword evidence="10 14" id="KW-0472">Membrane</keyword>
<feature type="region of interest" description="Disordered" evidence="13">
    <location>
        <begin position="1"/>
        <end position="68"/>
    </location>
</feature>
<feature type="compositionally biased region" description="Polar residues" evidence="13">
    <location>
        <begin position="1892"/>
        <end position="1908"/>
    </location>
</feature>
<comment type="caution">
    <text evidence="17">The sequence shown here is derived from an EMBL/GenBank/DDBJ whole genome shotgun (WGS) entry which is preliminary data.</text>
</comment>
<keyword evidence="8" id="KW-0862">Zinc</keyword>
<dbReference type="PROSITE" id="PS00028">
    <property type="entry name" value="ZINC_FINGER_C2H2_1"/>
    <property type="match status" value="11"/>
</dbReference>
<feature type="domain" description="C2H2-type" evidence="15">
    <location>
        <begin position="523"/>
        <end position="550"/>
    </location>
</feature>
<feature type="compositionally biased region" description="Basic residues" evidence="13">
    <location>
        <begin position="106"/>
        <end position="121"/>
    </location>
</feature>
<dbReference type="SUPFAM" id="SSF57667">
    <property type="entry name" value="beta-beta-alpha zinc fingers"/>
    <property type="match status" value="8"/>
</dbReference>
<feature type="domain" description="BED-type" evidence="16">
    <location>
        <begin position="2098"/>
        <end position="2149"/>
    </location>
</feature>
<dbReference type="GO" id="GO:0008270">
    <property type="term" value="F:zinc ion binding"/>
    <property type="evidence" value="ECO:0007669"/>
    <property type="project" value="UniProtKB-KW"/>
</dbReference>
<evidence type="ECO:0000313" key="18">
    <source>
        <dbReference type="Proteomes" id="UP000319801"/>
    </source>
</evidence>
<feature type="compositionally biased region" description="Polar residues" evidence="13">
    <location>
        <begin position="412"/>
        <end position="431"/>
    </location>
</feature>
<evidence type="ECO:0000256" key="11">
    <source>
        <dbReference type="ARBA" id="ARBA00023242"/>
    </source>
</evidence>
<feature type="compositionally biased region" description="Basic and acidic residues" evidence="13">
    <location>
        <begin position="1957"/>
        <end position="1967"/>
    </location>
</feature>
<feature type="compositionally biased region" description="Polar residues" evidence="13">
    <location>
        <begin position="935"/>
        <end position="947"/>
    </location>
</feature>
<evidence type="ECO:0000259" key="15">
    <source>
        <dbReference type="PROSITE" id="PS50157"/>
    </source>
</evidence>
<feature type="compositionally biased region" description="Low complexity" evidence="13">
    <location>
        <begin position="1638"/>
        <end position="1650"/>
    </location>
</feature>
<feature type="region of interest" description="Disordered" evidence="13">
    <location>
        <begin position="1866"/>
        <end position="1983"/>
    </location>
</feature>
<feature type="domain" description="C2H2-type" evidence="15">
    <location>
        <begin position="469"/>
        <end position="491"/>
    </location>
</feature>
<feature type="region of interest" description="Disordered" evidence="13">
    <location>
        <begin position="1088"/>
        <end position="1111"/>
    </location>
</feature>
<feature type="region of interest" description="Disordered" evidence="13">
    <location>
        <begin position="88"/>
        <end position="153"/>
    </location>
</feature>
<evidence type="ECO:0000259" key="16">
    <source>
        <dbReference type="PROSITE" id="PS50808"/>
    </source>
</evidence>
<dbReference type="InterPro" id="IPR003656">
    <property type="entry name" value="Znf_BED"/>
</dbReference>
<dbReference type="Proteomes" id="UP000319801">
    <property type="component" value="Unassembled WGS sequence"/>
</dbReference>
<dbReference type="PANTHER" id="PTHR14003:SF19">
    <property type="entry name" value="YY2 TRANSCRIPTION FACTOR"/>
    <property type="match status" value="1"/>
</dbReference>
<feature type="domain" description="C2H2-type" evidence="15">
    <location>
        <begin position="777"/>
        <end position="804"/>
    </location>
</feature>
<feature type="domain" description="C2H2-type" evidence="15">
    <location>
        <begin position="981"/>
        <end position="1008"/>
    </location>
</feature>
<feature type="compositionally biased region" description="Polar residues" evidence="13">
    <location>
        <begin position="1467"/>
        <end position="1479"/>
    </location>
</feature>
<evidence type="ECO:0000256" key="4">
    <source>
        <dbReference type="ARBA" id="ARBA00022692"/>
    </source>
</evidence>
<accession>A0A556TV32</accession>
<dbReference type="Pfam" id="PF02892">
    <property type="entry name" value="zf-BED"/>
    <property type="match status" value="1"/>
</dbReference>
<feature type="domain" description="C2H2-type" evidence="15">
    <location>
        <begin position="1048"/>
        <end position="1075"/>
    </location>
</feature>
<dbReference type="Gene3D" id="3.30.160.60">
    <property type="entry name" value="Classic Zinc Finger"/>
    <property type="match status" value="8"/>
</dbReference>
<evidence type="ECO:0000256" key="7">
    <source>
        <dbReference type="ARBA" id="ARBA00022771"/>
    </source>
</evidence>
<evidence type="ECO:0000256" key="10">
    <source>
        <dbReference type="ARBA" id="ARBA00023136"/>
    </source>
</evidence>
<evidence type="ECO:0000256" key="5">
    <source>
        <dbReference type="ARBA" id="ARBA00022723"/>
    </source>
</evidence>
<dbReference type="GO" id="GO:0005667">
    <property type="term" value="C:transcription regulator complex"/>
    <property type="evidence" value="ECO:0007669"/>
    <property type="project" value="TreeGrafter"/>
</dbReference>
<feature type="compositionally biased region" description="Low complexity" evidence="13">
    <location>
        <begin position="879"/>
        <end position="894"/>
    </location>
</feature>
<feature type="region of interest" description="Disordered" evidence="13">
    <location>
        <begin position="286"/>
        <end position="319"/>
    </location>
</feature>
<dbReference type="GO" id="GO:0000978">
    <property type="term" value="F:RNA polymerase II cis-regulatory region sequence-specific DNA binding"/>
    <property type="evidence" value="ECO:0007669"/>
    <property type="project" value="TreeGrafter"/>
</dbReference>
<feature type="region of interest" description="Disordered" evidence="13">
    <location>
        <begin position="1172"/>
        <end position="1210"/>
    </location>
</feature>